<reference evidence="2" key="2">
    <citation type="submission" date="2017-03" db="EMBL/GenBank/DDBJ databases">
        <authorList>
            <person name="Afonso C.L."/>
            <person name="Miller P.J."/>
            <person name="Scott M.A."/>
            <person name="Spackman E."/>
            <person name="Goraichik I."/>
            <person name="Dimitrov K.M."/>
            <person name="Suarez D.L."/>
            <person name="Swayne D.E."/>
        </authorList>
    </citation>
    <scope>NUCLEOTIDE SEQUENCE</scope>
    <source>
        <strain evidence="2">CCUG 4441</strain>
    </source>
</reference>
<dbReference type="RefSeq" id="WP_062500474.1">
    <property type="nucleotide sequence ID" value="NZ_LZDR01000038.1"/>
</dbReference>
<evidence type="ECO:0000313" key="5">
    <source>
        <dbReference type="Proteomes" id="UP000254107"/>
    </source>
</evidence>
<evidence type="ECO:0000313" key="2">
    <source>
        <dbReference type="EMBL" id="OPH33124.1"/>
    </source>
</evidence>
<dbReference type="OrthoDB" id="86940at2"/>
<reference evidence="3 5" key="3">
    <citation type="submission" date="2018-06" db="EMBL/GenBank/DDBJ databases">
        <authorList>
            <consortium name="Pathogen Informatics"/>
            <person name="Doyle S."/>
        </authorList>
    </citation>
    <scope>NUCLEOTIDE SEQUENCE [LARGE SCALE GENOMIC DNA]</scope>
    <source>
        <strain evidence="3 5">NCTC7911</strain>
    </source>
</reference>
<organism evidence="2 4">
    <name type="scientific">Moraxella lacunata</name>
    <dbReference type="NCBI Taxonomy" id="477"/>
    <lineage>
        <taxon>Bacteria</taxon>
        <taxon>Pseudomonadati</taxon>
        <taxon>Pseudomonadota</taxon>
        <taxon>Gammaproteobacteria</taxon>
        <taxon>Moraxellales</taxon>
        <taxon>Moraxellaceae</taxon>
        <taxon>Moraxella</taxon>
    </lineage>
</organism>
<feature type="signal peptide" evidence="1">
    <location>
        <begin position="1"/>
        <end position="20"/>
    </location>
</feature>
<evidence type="ECO:0008006" key="6">
    <source>
        <dbReference type="Google" id="ProtNLM"/>
    </source>
</evidence>
<feature type="chain" id="PRO_5044566774" description="FG-GAP repeat" evidence="1">
    <location>
        <begin position="21"/>
        <end position="234"/>
    </location>
</feature>
<dbReference type="AlphaFoldDB" id="A0A1V4GKH8"/>
<evidence type="ECO:0000313" key="3">
    <source>
        <dbReference type="EMBL" id="STY98787.1"/>
    </source>
</evidence>
<protein>
    <recommendedName>
        <fullName evidence="6">FG-GAP repeat</fullName>
    </recommendedName>
</protein>
<dbReference type="Proteomes" id="UP000254107">
    <property type="component" value="Unassembled WGS sequence"/>
</dbReference>
<keyword evidence="1" id="KW-0732">Signal</keyword>
<dbReference type="GeneID" id="302268835"/>
<sequence length="234" mass="27200">MNKFILVVLLSCGLCNQAFANNQSFQKFIPKGFKLTETHCQADFNKDGKKDCVLLIKDTKKSAWEKTYSGDMVDRNRRGIVILFKTNQGYQKVLENKALFASENEDGGVYFAPELEIEAEGNKLIFYYGHGRYGSWQYLFDYRTIDNDKDFYLIGYDLSSNHGPYIEYTHSVNFLTHKFRHQENMNTNQENDVPNFKTTWHTLSKAPIQKLSQIDDIDDVGSRLSEILYHIKTQ</sequence>
<dbReference type="EMBL" id="MXAN01000133">
    <property type="protein sequence ID" value="OPH33124.1"/>
    <property type="molecule type" value="Genomic_DNA"/>
</dbReference>
<name>A0A1V4GKH8_MORLA</name>
<proteinExistence type="predicted"/>
<evidence type="ECO:0000256" key="1">
    <source>
        <dbReference type="SAM" id="SignalP"/>
    </source>
</evidence>
<accession>A0A1V4GKH8</accession>
<dbReference type="EMBL" id="UGQC01000001">
    <property type="protein sequence ID" value="STY98787.1"/>
    <property type="molecule type" value="Genomic_DNA"/>
</dbReference>
<reference evidence="4" key="1">
    <citation type="submission" date="2017-03" db="EMBL/GenBank/DDBJ databases">
        <title>Draft genome sequence of Moraxella equi CCUG 4950T type strain.</title>
        <authorList>
            <person name="Salva-Serra F."/>
            <person name="Engstrom-Jakobsson H."/>
            <person name="Thorell K."/>
            <person name="Jaen-Luchoro D."/>
            <person name="Gonzales-Siles L."/>
            <person name="Karlsson R."/>
            <person name="Yazdan S."/>
            <person name="Boulund F."/>
            <person name="Johnning A."/>
            <person name="Engstrand L."/>
            <person name="Kristiansson E."/>
            <person name="Moore E."/>
        </authorList>
    </citation>
    <scope>NUCLEOTIDE SEQUENCE [LARGE SCALE GENOMIC DNA]</scope>
    <source>
        <strain evidence="4">CCUG 4441</strain>
    </source>
</reference>
<evidence type="ECO:0000313" key="4">
    <source>
        <dbReference type="Proteomes" id="UP000191025"/>
    </source>
</evidence>
<gene>
    <name evidence="2" type="ORF">B5J94_13645</name>
    <name evidence="3" type="ORF">NCTC7911_00150</name>
</gene>
<dbReference type="Proteomes" id="UP000191025">
    <property type="component" value="Unassembled WGS sequence"/>
</dbReference>
<keyword evidence="5" id="KW-1185">Reference proteome</keyword>